<dbReference type="InterPro" id="IPR035897">
    <property type="entry name" value="Toll_tir_struct_dom_sf"/>
</dbReference>
<dbReference type="GO" id="GO:0007165">
    <property type="term" value="P:signal transduction"/>
    <property type="evidence" value="ECO:0007669"/>
    <property type="project" value="InterPro"/>
</dbReference>
<dbReference type="AlphaFoldDB" id="P74570"/>
<dbReference type="KEGG" id="syn:slr0658"/>
<evidence type="ECO:0000259" key="1">
    <source>
        <dbReference type="SMART" id="SM00255"/>
    </source>
</evidence>
<dbReference type="eggNOG" id="COG4916">
    <property type="taxonomic scope" value="Bacteria"/>
</dbReference>
<dbReference type="InterPro" id="IPR000157">
    <property type="entry name" value="TIR_dom"/>
</dbReference>
<accession>P74570</accession>
<organism evidence="2 3">
    <name type="scientific">Synechocystis sp. (strain ATCC 27184 / PCC 6803 / Kazusa)</name>
    <dbReference type="NCBI Taxonomy" id="1111708"/>
    <lineage>
        <taxon>Bacteria</taxon>
        <taxon>Bacillati</taxon>
        <taxon>Cyanobacteriota</taxon>
        <taxon>Cyanophyceae</taxon>
        <taxon>Synechococcales</taxon>
        <taxon>Merismopediaceae</taxon>
        <taxon>Synechocystis</taxon>
    </lineage>
</organism>
<dbReference type="EnsemblBacteria" id="BAA18677">
    <property type="protein sequence ID" value="BAA18677"/>
    <property type="gene ID" value="BAA18677"/>
</dbReference>
<dbReference type="IntAct" id="P74570">
    <property type="interactions" value="4"/>
</dbReference>
<dbReference type="SMART" id="SM00255">
    <property type="entry name" value="TIR"/>
    <property type="match status" value="1"/>
</dbReference>
<name>P74570_SYNY3</name>
<dbReference type="EMBL" id="BA000022">
    <property type="protein sequence ID" value="BAA18677.1"/>
    <property type="molecule type" value="Genomic_DNA"/>
</dbReference>
<dbReference type="PaxDb" id="1148-1653766"/>
<reference evidence="2 3" key="1">
    <citation type="journal article" date="1995" name="DNA Res.">
        <title>Sequence analysis of the genome of the unicellular cyanobacterium Synechocystis sp. strain PCC6803. I. Sequence features in the 1 Mb region from map positions 64% to 92% of the genome.</title>
        <authorList>
            <person name="Kaneko T."/>
            <person name="Tanaka A."/>
            <person name="Sato S."/>
            <person name="Kotani H."/>
            <person name="Sazuka T."/>
            <person name="Miyajima N."/>
            <person name="Sugiura M."/>
            <person name="Tabata S."/>
        </authorList>
    </citation>
    <scope>NUCLEOTIDE SEQUENCE [LARGE SCALE GENOMIC DNA]</scope>
    <source>
        <strain evidence="3">ATCC 27184 / PCC 6803 / Kazusa</strain>
    </source>
</reference>
<protein>
    <submittedName>
        <fullName evidence="2">Slr0658 protein</fullName>
    </submittedName>
</protein>
<dbReference type="Gene3D" id="3.40.50.10140">
    <property type="entry name" value="Toll/interleukin-1 receptor homology (TIR) domain"/>
    <property type="match status" value="1"/>
</dbReference>
<gene>
    <name evidence="2" type="ordered locus">slr0658</name>
</gene>
<evidence type="ECO:0000313" key="3">
    <source>
        <dbReference type="Proteomes" id="UP000001425"/>
    </source>
</evidence>
<dbReference type="Proteomes" id="UP000001425">
    <property type="component" value="Chromosome"/>
</dbReference>
<dbReference type="SUPFAM" id="SSF52200">
    <property type="entry name" value="Toll/Interleukin receptor TIR domain"/>
    <property type="match status" value="1"/>
</dbReference>
<feature type="domain" description="TIR" evidence="1">
    <location>
        <begin position="6"/>
        <end position="146"/>
    </location>
</feature>
<reference evidence="2 3" key="2">
    <citation type="journal article" date="1996" name="DNA Res.">
        <title>Sequence analysis of the genome of the unicellular cyanobacterium Synechocystis sp. strain PCC6803. II. Sequence determination of the entire genome and assignment of potential protein-coding regions.</title>
        <authorList>
            <person name="Kaneko T."/>
            <person name="Sato S."/>
            <person name="Kotani H."/>
            <person name="Tanaka A."/>
            <person name="Asamizu E."/>
            <person name="Nakamura Y."/>
            <person name="Miyajima N."/>
            <person name="Hirosawa M."/>
            <person name="Sugiura M."/>
            <person name="Sasamoto S."/>
            <person name="Kimura T."/>
            <person name="Hosouchi T."/>
            <person name="Matsuno A."/>
            <person name="Muraki A."/>
            <person name="Nakazaki N."/>
            <person name="Naruo K."/>
            <person name="Okumura S."/>
            <person name="Shimpo S."/>
            <person name="Takeuchi C."/>
            <person name="Wada T."/>
            <person name="Watanabe A."/>
            <person name="Yamada M."/>
            <person name="Yasuda M."/>
            <person name="Tabata S."/>
        </authorList>
    </citation>
    <scope>NUCLEOTIDE SEQUENCE [LARGE SCALE GENOMIC DNA]</scope>
    <source>
        <strain evidence="3">ATCC 27184 / PCC 6803 / Kazusa</strain>
    </source>
</reference>
<dbReference type="InParanoid" id="P74570"/>
<keyword evidence="3" id="KW-1185">Reference proteome</keyword>
<dbReference type="PIR" id="S76765">
    <property type="entry name" value="S76765"/>
</dbReference>
<proteinExistence type="predicted"/>
<evidence type="ECO:0000313" key="2">
    <source>
        <dbReference type="EMBL" id="BAA18677.1"/>
    </source>
</evidence>
<dbReference type="SUPFAM" id="SSF49478">
    <property type="entry name" value="Cna protein B-type domain"/>
    <property type="match status" value="1"/>
</dbReference>
<sequence length="331" mass="37594">MTRNVQFEIALSFAGEDREYVDRVANLLREAGVTVFYDIFEEANLWGKNLYDYLSEIYQDKALFTIMFISEHYSRKMWTNHERQAMQARAFQEHQEYILPARFDETPIPSVLPTVGYISLRSKTPEEFVETIKQKLIATGRTVPSASLRRDFFTFETILRREPIHATVTVIDSSEKPVASAIVVAIADNNTTKQAQTDHSGIAKLDIPTRRKYQLLVAHPQYPGSIVSTWDPGYDIRIVVTTVENTGSVICHSTCHIPGLEGRLNPILDTGFRKYLYADNIAIDGGKQQPAHFEIDSPIELEDSNGLVMLVRVLHIQGRTSLIQYVRPCNA</sequence>
<dbReference type="Pfam" id="PF13676">
    <property type="entry name" value="TIR_2"/>
    <property type="match status" value="1"/>
</dbReference>
<dbReference type="STRING" id="1148.gene:10500448"/>